<keyword evidence="8" id="KW-1185">Reference proteome</keyword>
<dbReference type="Proteomes" id="UP000692816">
    <property type="component" value="Unassembled WGS sequence"/>
</dbReference>
<dbReference type="PANTHER" id="PTHR21716">
    <property type="entry name" value="TRANSMEMBRANE PROTEIN"/>
    <property type="match status" value="1"/>
</dbReference>
<feature type="transmembrane region" description="Helical" evidence="6">
    <location>
        <begin position="249"/>
        <end position="269"/>
    </location>
</feature>
<reference evidence="7" key="1">
    <citation type="journal article" date="2021" name="Int. J. Syst. Evol. Microbiol.">
        <title>Bradyrhizobium septentrionale sp. nov. (sv. septentrionale) and Bradyrhizobium quebecense sp. nov. (sv. septentrionale) associated with legumes native to Canada possess rearranged symbiosis genes and numerous insertion sequences.</title>
        <authorList>
            <person name="Bromfield E.S.P."/>
            <person name="Cloutier S."/>
        </authorList>
    </citation>
    <scope>NUCLEOTIDE SEQUENCE</scope>
    <source>
        <strain evidence="7">12S5</strain>
    </source>
</reference>
<keyword evidence="4 6" id="KW-1133">Transmembrane helix</keyword>
<evidence type="ECO:0000313" key="8">
    <source>
        <dbReference type="Proteomes" id="UP000692816"/>
    </source>
</evidence>
<dbReference type="EMBL" id="JAGEPA010000001">
    <property type="protein sequence ID" value="MBO1434435.1"/>
    <property type="molecule type" value="Genomic_DNA"/>
</dbReference>
<dbReference type="RefSeq" id="WP_207837052.1">
    <property type="nucleotide sequence ID" value="NZ_CP088282.1"/>
</dbReference>
<dbReference type="Pfam" id="PF01594">
    <property type="entry name" value="AI-2E_transport"/>
    <property type="match status" value="1"/>
</dbReference>
<name>A0ABS3MSF6_9BRAD</name>
<dbReference type="PANTHER" id="PTHR21716:SF62">
    <property type="entry name" value="TRANSPORT PROTEIN YDBI-RELATED"/>
    <property type="match status" value="1"/>
</dbReference>
<evidence type="ECO:0000256" key="5">
    <source>
        <dbReference type="ARBA" id="ARBA00023136"/>
    </source>
</evidence>
<comment type="caution">
    <text evidence="7">The sequence shown here is derived from an EMBL/GenBank/DDBJ whole genome shotgun (WGS) entry which is preliminary data.</text>
</comment>
<evidence type="ECO:0000313" key="7">
    <source>
        <dbReference type="EMBL" id="MBO1434435.1"/>
    </source>
</evidence>
<proteinExistence type="inferred from homology"/>
<protein>
    <submittedName>
        <fullName evidence="7">AI-2E family transporter</fullName>
    </submittedName>
</protein>
<accession>A0ABS3MSF6</accession>
<feature type="transmembrane region" description="Helical" evidence="6">
    <location>
        <begin position="76"/>
        <end position="97"/>
    </location>
</feature>
<feature type="transmembrane region" description="Helical" evidence="6">
    <location>
        <begin position="151"/>
        <end position="178"/>
    </location>
</feature>
<feature type="transmembrane region" description="Helical" evidence="6">
    <location>
        <begin position="276"/>
        <end position="296"/>
    </location>
</feature>
<evidence type="ECO:0000256" key="2">
    <source>
        <dbReference type="ARBA" id="ARBA00009773"/>
    </source>
</evidence>
<sequence>MEKLDIVASREAVERTKSTGPSFAHSVLVLCLVGVVGLAVWKLTDVLVLAFGAALLALLLRGLAHELSRRTRIPEAWAVLPVVLTLLGSIVAVGWLFGSQIASQFNLLAKDLPQSLTQLAREFASSSWGTWLLGHAQDINLGNVTAPVASYVAALFGSVVRTVAYIAVLLFAALYFAVQPTRYVQGLLRLVPSPGRDGAGEMLQLVGVTLRRWIIGQSITMAVVGTLTAIGLALLGVTAPIALGLISGMFAFVPYVGPILASVSGILMASMQGPVLVGYVVALYAGIHFVEGNIITPVVQAEAVELPPVLTLFATLVFGLLLGPVGVLLAAPLAVVLLVAVNALYIEGILGERRIWPSAYEPLWKLAFDKAAGAHQSRHP</sequence>
<evidence type="ECO:0000256" key="1">
    <source>
        <dbReference type="ARBA" id="ARBA00004141"/>
    </source>
</evidence>
<feature type="transmembrane region" description="Helical" evidence="6">
    <location>
        <begin position="21"/>
        <end position="40"/>
    </location>
</feature>
<comment type="subcellular location">
    <subcellularLocation>
        <location evidence="1">Membrane</location>
        <topology evidence="1">Multi-pass membrane protein</topology>
    </subcellularLocation>
</comment>
<feature type="transmembrane region" description="Helical" evidence="6">
    <location>
        <begin position="46"/>
        <end position="64"/>
    </location>
</feature>
<evidence type="ECO:0000256" key="6">
    <source>
        <dbReference type="SAM" id="Phobius"/>
    </source>
</evidence>
<dbReference type="InterPro" id="IPR002549">
    <property type="entry name" value="AI-2E-like"/>
</dbReference>
<evidence type="ECO:0000256" key="3">
    <source>
        <dbReference type="ARBA" id="ARBA00022692"/>
    </source>
</evidence>
<feature type="transmembrane region" description="Helical" evidence="6">
    <location>
        <begin position="219"/>
        <end position="243"/>
    </location>
</feature>
<feature type="transmembrane region" description="Helical" evidence="6">
    <location>
        <begin position="316"/>
        <end position="345"/>
    </location>
</feature>
<gene>
    <name evidence="7" type="ORF">J4P68_34780</name>
</gene>
<comment type="similarity">
    <text evidence="2">Belongs to the autoinducer-2 exporter (AI-2E) (TC 2.A.86) family.</text>
</comment>
<keyword evidence="3 6" id="KW-0812">Transmembrane</keyword>
<evidence type="ECO:0000256" key="4">
    <source>
        <dbReference type="ARBA" id="ARBA00022989"/>
    </source>
</evidence>
<keyword evidence="5 6" id="KW-0472">Membrane</keyword>
<organism evidence="7 8">
    <name type="scientific">Bradyrhizobium quebecense</name>
    <dbReference type="NCBI Taxonomy" id="2748629"/>
    <lineage>
        <taxon>Bacteria</taxon>
        <taxon>Pseudomonadati</taxon>
        <taxon>Pseudomonadota</taxon>
        <taxon>Alphaproteobacteria</taxon>
        <taxon>Hyphomicrobiales</taxon>
        <taxon>Nitrobacteraceae</taxon>
        <taxon>Bradyrhizobium</taxon>
    </lineage>
</organism>